<dbReference type="Pfam" id="PF05037">
    <property type="entry name" value="DUF669"/>
    <property type="match status" value="1"/>
</dbReference>
<dbReference type="EMBL" id="JBFNFH010000014">
    <property type="protein sequence ID" value="MFM1525243.1"/>
    <property type="molecule type" value="Genomic_DNA"/>
</dbReference>
<comment type="caution">
    <text evidence="1">The sequence shown here is derived from an EMBL/GenBank/DDBJ whole genome shotgun (WGS) entry which is preliminary data.</text>
</comment>
<evidence type="ECO:0000313" key="2">
    <source>
        <dbReference type="Proteomes" id="UP001629536"/>
    </source>
</evidence>
<reference evidence="1 2" key="1">
    <citation type="journal article" date="2024" name="Front. Microbiol.">
        <title>Pangenomic and biochemical analyses of Helcococcus ovis reveal widespread tetracycline resistance and a novel bacterial species, Helcococcus bovis.</title>
        <authorList>
            <person name="Cunha F."/>
            <person name="Zhai Y."/>
            <person name="Casaro S."/>
            <person name="Jones K.L."/>
            <person name="Hernandez M."/>
            <person name="Bisinotto R.S."/>
            <person name="Kariyawasam S."/>
            <person name="Brown M.B."/>
            <person name="Phillips A."/>
            <person name="Jeong K.C."/>
            <person name="Galvao K.N."/>
        </authorList>
    </citation>
    <scope>NUCLEOTIDE SEQUENCE [LARGE SCALE GENOMIC DNA]</scope>
    <source>
        <strain evidence="1 2">KG197</strain>
    </source>
</reference>
<protein>
    <submittedName>
        <fullName evidence="1">DUF669 domain-containing protein</fullName>
    </submittedName>
</protein>
<organism evidence="1 2">
    <name type="scientific">Helcococcus bovis</name>
    <dbReference type="NCBI Taxonomy" id="3153252"/>
    <lineage>
        <taxon>Bacteria</taxon>
        <taxon>Bacillati</taxon>
        <taxon>Bacillota</taxon>
        <taxon>Tissierellia</taxon>
        <taxon>Tissierellales</taxon>
        <taxon>Peptoniphilaceae</taxon>
        <taxon>Helcococcus</taxon>
    </lineage>
</organism>
<sequence length="140" mass="16071">MSENLDIAIGWDDEIKKDSDFVLLDEGDYDFVITKFEKGFFQGSDKMQPCNQAIVHLNIEGVTTLRTYLLLNRKVEWKLSEFFTSIGMKEEGKELKMNWDAIVGKTGRVTLGHRAGTNGNVYNEVKKFLKPNKKWENGAF</sequence>
<gene>
    <name evidence="1" type="ORF">ABGF40_06090</name>
</gene>
<name>A0ABW9F7Y3_9FIRM</name>
<dbReference type="Proteomes" id="UP001629536">
    <property type="component" value="Unassembled WGS sequence"/>
</dbReference>
<keyword evidence="2" id="KW-1185">Reference proteome</keyword>
<dbReference type="InterPro" id="IPR007731">
    <property type="entry name" value="DUF669"/>
</dbReference>
<accession>A0ABW9F7Y3</accession>
<proteinExistence type="predicted"/>
<dbReference type="RefSeq" id="WP_408126739.1">
    <property type="nucleotide sequence ID" value="NZ_JBFNFH010000014.1"/>
</dbReference>
<evidence type="ECO:0000313" key="1">
    <source>
        <dbReference type="EMBL" id="MFM1525243.1"/>
    </source>
</evidence>